<proteinExistence type="predicted"/>
<keyword evidence="2" id="KW-0812">Transmembrane</keyword>
<accession>A0A812HGX5</accession>
<dbReference type="Proteomes" id="UP000604046">
    <property type="component" value="Unassembled WGS sequence"/>
</dbReference>
<feature type="transmembrane region" description="Helical" evidence="2">
    <location>
        <begin position="335"/>
        <end position="355"/>
    </location>
</feature>
<dbReference type="EMBL" id="CAJNDS010000087">
    <property type="protein sequence ID" value="CAE6950580.1"/>
    <property type="molecule type" value="Genomic_DNA"/>
</dbReference>
<keyword evidence="2" id="KW-1133">Transmembrane helix</keyword>
<dbReference type="OrthoDB" id="430476at2759"/>
<comment type="caution">
    <text evidence="3">The sequence shown here is derived from an EMBL/GenBank/DDBJ whole genome shotgun (WGS) entry which is preliminary data.</text>
</comment>
<evidence type="ECO:0000256" key="1">
    <source>
        <dbReference type="SAM" id="MobiDB-lite"/>
    </source>
</evidence>
<feature type="region of interest" description="Disordered" evidence="1">
    <location>
        <begin position="399"/>
        <end position="436"/>
    </location>
</feature>
<protein>
    <recommendedName>
        <fullName evidence="5">Retrovirus-related Pol polyprotein from transposon TNT 1-94</fullName>
    </recommendedName>
</protein>
<evidence type="ECO:0000256" key="2">
    <source>
        <dbReference type="SAM" id="Phobius"/>
    </source>
</evidence>
<dbReference type="PANTHER" id="PTHR11439:SF483">
    <property type="entry name" value="PEPTIDE SYNTHASE GLIP-LIKE, PUTATIVE (AFU_ORTHOLOGUE AFUA_3G12920)-RELATED"/>
    <property type="match status" value="1"/>
</dbReference>
<name>A0A812HGX5_9DINO</name>
<keyword evidence="4" id="KW-1185">Reference proteome</keyword>
<reference evidence="3" key="1">
    <citation type="submission" date="2021-02" db="EMBL/GenBank/DDBJ databases">
        <authorList>
            <person name="Dougan E. K."/>
            <person name="Rhodes N."/>
            <person name="Thang M."/>
            <person name="Chan C."/>
        </authorList>
    </citation>
    <scope>NUCLEOTIDE SEQUENCE</scope>
</reference>
<gene>
    <name evidence="3" type="ORF">SNAT2548_LOCUS1558</name>
</gene>
<evidence type="ECO:0000313" key="4">
    <source>
        <dbReference type="Proteomes" id="UP000604046"/>
    </source>
</evidence>
<dbReference type="AlphaFoldDB" id="A0A812HGX5"/>
<organism evidence="3 4">
    <name type="scientific">Symbiodinium natans</name>
    <dbReference type="NCBI Taxonomy" id="878477"/>
    <lineage>
        <taxon>Eukaryota</taxon>
        <taxon>Sar</taxon>
        <taxon>Alveolata</taxon>
        <taxon>Dinophyceae</taxon>
        <taxon>Suessiales</taxon>
        <taxon>Symbiodiniaceae</taxon>
        <taxon>Symbiodinium</taxon>
    </lineage>
</organism>
<dbReference type="PANTHER" id="PTHR11439">
    <property type="entry name" value="GAG-POL-RELATED RETROTRANSPOSON"/>
    <property type="match status" value="1"/>
</dbReference>
<dbReference type="CDD" id="cd09272">
    <property type="entry name" value="RNase_HI_RT_Ty1"/>
    <property type="match status" value="1"/>
</dbReference>
<evidence type="ECO:0000313" key="3">
    <source>
        <dbReference type="EMBL" id="CAE6950580.1"/>
    </source>
</evidence>
<keyword evidence="2" id="KW-0472">Membrane</keyword>
<sequence>MEIHVTARGFTISQRPYIRELLRLHEVGSQRLDVVPVNKEIGSFEATPDEGVFSQEELKFAQQCAGEILWLSQRSRPDLGYVASLLSSLTTKAPRRVAEITMKVLGYLQRTMEHALFLEADSTGLVSYADSSFAPSGSRSHTGWVTMLFGAPISWRSSRQSTTSLSTGEAELNAAVEGALALLSSQALLTDVIEVPIDLVLETDSTTALSLAEGSGSWRTRHLRIKANWLYEHIRAGHLKMVHRSGEIQPADVLTKAMPSTRMMQLMQLWNLKMRVEELEDELGAEIASTTSPGMRVLLALMILAQSITPSSSERLGQDIATLDEVEPLKIDRGLATWMVFWGMVFLAVAAWELLKWMGWQAFFRLSPGASSRRMRRLQRLRDATAQAIADEFMRRAQEPEMEPEQVPHVDFGPASSSRNGRRDEVQAHSRRTSVERQVQTAHLLLQGQILRHNKW</sequence>
<evidence type="ECO:0008006" key="5">
    <source>
        <dbReference type="Google" id="ProtNLM"/>
    </source>
</evidence>